<dbReference type="PRINTS" id="PR00690">
    <property type="entry name" value="ADHESNFAMILY"/>
</dbReference>
<feature type="signal peptide" evidence="6">
    <location>
        <begin position="1"/>
        <end position="19"/>
    </location>
</feature>
<evidence type="ECO:0000313" key="7">
    <source>
        <dbReference type="EMBL" id="MDN4493754.1"/>
    </source>
</evidence>
<evidence type="ECO:0000256" key="3">
    <source>
        <dbReference type="RuleBase" id="RU003512"/>
    </source>
</evidence>
<evidence type="ECO:0000256" key="1">
    <source>
        <dbReference type="ARBA" id="ARBA00022448"/>
    </source>
</evidence>
<dbReference type="PROSITE" id="PS51257">
    <property type="entry name" value="PROKAR_LIPOPROTEIN"/>
    <property type="match status" value="1"/>
</dbReference>
<comment type="caution">
    <text evidence="7">The sequence shown here is derived from an EMBL/GenBank/DDBJ whole genome shotgun (WGS) entry which is preliminary data.</text>
</comment>
<evidence type="ECO:0000256" key="6">
    <source>
        <dbReference type="SAM" id="SignalP"/>
    </source>
</evidence>
<keyword evidence="4" id="KW-0175">Coiled coil</keyword>
<feature type="region of interest" description="Disordered" evidence="5">
    <location>
        <begin position="139"/>
        <end position="169"/>
    </location>
</feature>
<evidence type="ECO:0000256" key="2">
    <source>
        <dbReference type="ARBA" id="ARBA00022729"/>
    </source>
</evidence>
<gene>
    <name evidence="7" type="ORF">QYB95_09425</name>
</gene>
<evidence type="ECO:0000256" key="4">
    <source>
        <dbReference type="SAM" id="Coils"/>
    </source>
</evidence>
<evidence type="ECO:0000256" key="5">
    <source>
        <dbReference type="SAM" id="MobiDB-lite"/>
    </source>
</evidence>
<dbReference type="PRINTS" id="PR00691">
    <property type="entry name" value="ADHESINB"/>
</dbReference>
<dbReference type="InterPro" id="IPR050492">
    <property type="entry name" value="Bact_metal-bind_prot9"/>
</dbReference>
<dbReference type="PANTHER" id="PTHR42953">
    <property type="entry name" value="HIGH-AFFINITY ZINC UPTAKE SYSTEM PROTEIN ZNUA-RELATED"/>
    <property type="match status" value="1"/>
</dbReference>
<keyword evidence="8" id="KW-1185">Reference proteome</keyword>
<protein>
    <submittedName>
        <fullName evidence="7">Zinc ABC transporter substrate-binding protein</fullName>
    </submittedName>
</protein>
<feature type="compositionally biased region" description="Basic and acidic residues" evidence="5">
    <location>
        <begin position="146"/>
        <end position="168"/>
    </location>
</feature>
<keyword evidence="1 3" id="KW-0813">Transport</keyword>
<keyword evidence="2 6" id="KW-0732">Signal</keyword>
<proteinExistence type="inferred from homology"/>
<reference evidence="7" key="1">
    <citation type="submission" date="2023-07" db="EMBL/GenBank/DDBJ databases">
        <title>Ureibacillus sp. isolated from freshwater well.</title>
        <authorList>
            <person name="Kirdat K."/>
            <person name="Bhatt A."/>
            <person name="Teware R."/>
            <person name="Bhavsar Y."/>
            <person name="Yadav A."/>
        </authorList>
    </citation>
    <scope>NUCLEOTIDE SEQUENCE</scope>
    <source>
        <strain evidence="7">BA0131</strain>
    </source>
</reference>
<dbReference type="InterPro" id="IPR006128">
    <property type="entry name" value="Lipoprotein_PsaA-like"/>
</dbReference>
<name>A0ABT8GR84_9BACL</name>
<dbReference type="EMBL" id="JAUHTQ010000005">
    <property type="protein sequence ID" value="MDN4493754.1"/>
    <property type="molecule type" value="Genomic_DNA"/>
</dbReference>
<dbReference type="InterPro" id="IPR006129">
    <property type="entry name" value="AdhesinB"/>
</dbReference>
<sequence length="338" mass="37531">MKKLSFLLLIAALFLGLTACNSTTTTNNEVATTDNKETTTEENANKIDIYTTVYPLSYFAERIGGDYVNVSSIYPPGTNEHTFEPTQADMMSLADADLFFYIGLGLEGFVENAKNTLKNENVKLVATSDAISDEMLNASAEEEHSDEGHDHDHEEEGHEGHNHGDTDPHIWLSPVLAQDLAGTIKDELVAALPEQEQLLNENYDQLMTELESLDQQFEQMASEAETKTFFVSHASFGYIADRYGLDQIAIAGINSQSEPSQKELTKIVDQAEMLQVSYILFEQNVSSKLSSVIQNEVGADSLELHNLSVLTEEDIENGETYFTLMEKNIETLKQALNP</sequence>
<organism evidence="7 8">
    <name type="scientific">Ureibacillus aquaedulcis</name>
    <dbReference type="NCBI Taxonomy" id="3058421"/>
    <lineage>
        <taxon>Bacteria</taxon>
        <taxon>Bacillati</taxon>
        <taxon>Bacillota</taxon>
        <taxon>Bacilli</taxon>
        <taxon>Bacillales</taxon>
        <taxon>Caryophanaceae</taxon>
        <taxon>Ureibacillus</taxon>
    </lineage>
</organism>
<evidence type="ECO:0000313" key="8">
    <source>
        <dbReference type="Proteomes" id="UP001172743"/>
    </source>
</evidence>
<dbReference type="PANTHER" id="PTHR42953:SF8">
    <property type="entry name" value="ZINT DOMAIN-CONTAINING PROTEIN"/>
    <property type="match status" value="1"/>
</dbReference>
<dbReference type="Proteomes" id="UP001172743">
    <property type="component" value="Unassembled WGS sequence"/>
</dbReference>
<comment type="similarity">
    <text evidence="3">Belongs to the bacterial solute-binding protein 9 family.</text>
</comment>
<dbReference type="RefSeq" id="WP_301138081.1">
    <property type="nucleotide sequence ID" value="NZ_JAUHTQ010000005.1"/>
</dbReference>
<dbReference type="SUPFAM" id="SSF53807">
    <property type="entry name" value="Helical backbone' metal receptor"/>
    <property type="match status" value="1"/>
</dbReference>
<feature type="coiled-coil region" evidence="4">
    <location>
        <begin position="196"/>
        <end position="223"/>
    </location>
</feature>
<dbReference type="Gene3D" id="3.40.50.1980">
    <property type="entry name" value="Nitrogenase molybdenum iron protein domain"/>
    <property type="match status" value="2"/>
</dbReference>
<dbReference type="Pfam" id="PF01297">
    <property type="entry name" value="ZnuA"/>
    <property type="match status" value="1"/>
</dbReference>
<accession>A0ABT8GR84</accession>
<feature type="chain" id="PRO_5046194384" evidence="6">
    <location>
        <begin position="20"/>
        <end position="338"/>
    </location>
</feature>
<dbReference type="InterPro" id="IPR006127">
    <property type="entry name" value="ZnuA-like"/>
</dbReference>